<feature type="region of interest" description="Disordered" evidence="1">
    <location>
        <begin position="1"/>
        <end position="53"/>
    </location>
</feature>
<evidence type="ECO:0000313" key="4">
    <source>
        <dbReference type="EMBL" id="UPV74765.1"/>
    </source>
</evidence>
<feature type="compositionally biased region" description="Low complexity" evidence="1">
    <location>
        <begin position="7"/>
        <end position="19"/>
    </location>
</feature>
<dbReference type="EMBL" id="CP096659">
    <property type="protein sequence ID" value="UPV74765.1"/>
    <property type="molecule type" value="Genomic_DNA"/>
</dbReference>
<protein>
    <submittedName>
        <fullName evidence="4">ArsR family transcriptional regulator</fullName>
    </submittedName>
</protein>
<evidence type="ECO:0000259" key="3">
    <source>
        <dbReference type="Pfam" id="PF24042"/>
    </source>
</evidence>
<dbReference type="RefSeq" id="WP_248650808.1">
    <property type="nucleotide sequence ID" value="NZ_CP096659.1"/>
</dbReference>
<dbReference type="Proteomes" id="UP000830729">
    <property type="component" value="Chromosome"/>
</dbReference>
<dbReference type="KEGG" id="halx:M0R89_01520"/>
<dbReference type="InterPro" id="IPR055771">
    <property type="entry name" value="DUF7347"/>
</dbReference>
<feature type="domain" description="DUF7351" evidence="3">
    <location>
        <begin position="162"/>
        <end position="343"/>
    </location>
</feature>
<gene>
    <name evidence="4" type="ORF">M0R89_01520</name>
</gene>
<evidence type="ECO:0000256" key="1">
    <source>
        <dbReference type="SAM" id="MobiDB-lite"/>
    </source>
</evidence>
<dbReference type="Pfam" id="PF24038">
    <property type="entry name" value="DUF7347"/>
    <property type="match status" value="1"/>
</dbReference>
<dbReference type="AlphaFoldDB" id="A0A8U0HUJ5"/>
<organism evidence="4 5">
    <name type="scientific">Halorussus limi</name>
    <dbReference type="NCBI Taxonomy" id="2938695"/>
    <lineage>
        <taxon>Archaea</taxon>
        <taxon>Methanobacteriati</taxon>
        <taxon>Methanobacteriota</taxon>
        <taxon>Stenosarchaea group</taxon>
        <taxon>Halobacteria</taxon>
        <taxon>Halobacteriales</taxon>
        <taxon>Haladaptataceae</taxon>
        <taxon>Halorussus</taxon>
    </lineage>
</organism>
<reference evidence="4 5" key="1">
    <citation type="submission" date="2022-04" db="EMBL/GenBank/DDBJ databases">
        <title>Diverse halophilic archaea isolated from saline environments.</title>
        <authorList>
            <person name="Cui H.-L."/>
        </authorList>
    </citation>
    <scope>NUCLEOTIDE SEQUENCE [LARGE SCALE GENOMIC DNA]</scope>
    <source>
        <strain evidence="4 5">XZYJT49</strain>
    </source>
</reference>
<feature type="domain" description="DUF7347" evidence="2">
    <location>
        <begin position="54"/>
        <end position="144"/>
    </location>
</feature>
<evidence type="ECO:0000313" key="5">
    <source>
        <dbReference type="Proteomes" id="UP000830729"/>
    </source>
</evidence>
<name>A0A8U0HUJ5_9EURY</name>
<evidence type="ECO:0000259" key="2">
    <source>
        <dbReference type="Pfam" id="PF24038"/>
    </source>
</evidence>
<dbReference type="GeneID" id="72183837"/>
<dbReference type="Pfam" id="PF24042">
    <property type="entry name" value="DUF7351"/>
    <property type="match status" value="1"/>
</dbReference>
<dbReference type="InterPro" id="IPR055775">
    <property type="entry name" value="DUF7351"/>
</dbReference>
<accession>A0A8U0HUJ5</accession>
<sequence length="358" mass="37535">MSDAGTEGASDSPAGAAPAEPRDDADVAESESGGAVADAEVVAPGPEVESSEASDAFEALGNEIRMAVLRALAGGASGANAGESDAVSGRTATFSELFEASPADTTAGFAYHLRQLTGLFLRQTGEDGDRYALTYAGRQVARAIAAGTYTDRVSFGPVPTGDACPLCASGTLAAVCEANYVTVACDDCGRGVLTLPFPPGARRDRDPERLLSAFDRHHRHRLSVMSDGVCPECAATMDAALAQPPEPVTERLPDADARRAQVRLDCAQCRCRLHAPVTLAVLEHPGVVAFFHDHGLNVRDRPIWNVGDEWTETVVADEPWCVRVSAELDDEALDVFVAGDCSVAGTRRRPAGEARQAS</sequence>
<keyword evidence="5" id="KW-1185">Reference proteome</keyword>
<proteinExistence type="predicted"/>